<proteinExistence type="predicted"/>
<dbReference type="AlphaFoldDB" id="A0A1V3J3L5"/>
<dbReference type="PANTHER" id="PTHR22683">
    <property type="entry name" value="SPORULATION PROTEIN RELATED"/>
    <property type="match status" value="1"/>
</dbReference>
<keyword evidence="3" id="KW-1185">Reference proteome</keyword>
<dbReference type="RefSeq" id="WP_077542655.1">
    <property type="nucleotide sequence ID" value="NZ_MLHN01000014.1"/>
</dbReference>
<organism evidence="2 3">
    <name type="scientific">Rodentibacter genomosp. 1</name>
    <dbReference type="NCBI Taxonomy" id="1908264"/>
    <lineage>
        <taxon>Bacteria</taxon>
        <taxon>Pseudomonadati</taxon>
        <taxon>Pseudomonadota</taxon>
        <taxon>Gammaproteobacteria</taxon>
        <taxon>Pasteurellales</taxon>
        <taxon>Pasteurellaceae</taxon>
        <taxon>Rodentibacter</taxon>
    </lineage>
</organism>
<dbReference type="SMART" id="SM00843">
    <property type="entry name" value="Ftsk_gamma"/>
    <property type="match status" value="1"/>
</dbReference>
<protein>
    <recommendedName>
        <fullName evidence="1">FtsK gamma domain-containing protein</fullName>
    </recommendedName>
</protein>
<comment type="caution">
    <text evidence="2">The sequence shown here is derived from an EMBL/GenBank/DDBJ whole genome shotgun (WGS) entry which is preliminary data.</text>
</comment>
<evidence type="ECO:0000313" key="2">
    <source>
        <dbReference type="EMBL" id="OOF49687.1"/>
    </source>
</evidence>
<dbReference type="InterPro" id="IPR018541">
    <property type="entry name" value="Ftsk_gamma"/>
</dbReference>
<name>A0A1V3J3L5_9PAST</name>
<dbReference type="Pfam" id="PF09397">
    <property type="entry name" value="FtsK_gamma"/>
    <property type="match status" value="1"/>
</dbReference>
<dbReference type="STRING" id="1908264.BKK54_08380"/>
<dbReference type="SUPFAM" id="SSF46785">
    <property type="entry name" value="Winged helix' DNA-binding domain"/>
    <property type="match status" value="1"/>
</dbReference>
<dbReference type="PANTHER" id="PTHR22683:SF41">
    <property type="entry name" value="DNA TRANSLOCASE FTSK"/>
    <property type="match status" value="1"/>
</dbReference>
<gene>
    <name evidence="2" type="ORF">BKK54_08380</name>
</gene>
<reference evidence="2 3" key="1">
    <citation type="submission" date="2016-10" db="EMBL/GenBank/DDBJ databases">
        <title>Rodentibacter gen. nov. and new species.</title>
        <authorList>
            <person name="Christensen H."/>
        </authorList>
    </citation>
    <scope>NUCLEOTIDE SEQUENCE [LARGE SCALE GENOMIC DNA]</scope>
    <source>
        <strain evidence="3">ppn416</strain>
    </source>
</reference>
<accession>A0A1V3J3L5</accession>
<dbReference type="Gene3D" id="1.10.10.10">
    <property type="entry name" value="Winged helix-like DNA-binding domain superfamily/Winged helix DNA-binding domain"/>
    <property type="match status" value="1"/>
</dbReference>
<sequence>MKHYPNTPDLTRIHSAFVSDEEIMAITDFLRMFGLPRYQEDIFTGETLSLLNDELDPLFDKVRKFVIKTETTSISAIIRKFSIGFNRAANIMAQLEAEGVISEPLKSGKRELLISKN</sequence>
<dbReference type="InterPro" id="IPR036388">
    <property type="entry name" value="WH-like_DNA-bd_sf"/>
</dbReference>
<evidence type="ECO:0000313" key="3">
    <source>
        <dbReference type="Proteomes" id="UP000188481"/>
    </source>
</evidence>
<evidence type="ECO:0000259" key="1">
    <source>
        <dbReference type="SMART" id="SM00843"/>
    </source>
</evidence>
<dbReference type="InterPro" id="IPR050206">
    <property type="entry name" value="FtsK/SpoIIIE/SftA"/>
</dbReference>
<dbReference type="EMBL" id="MLHN01000014">
    <property type="protein sequence ID" value="OOF49687.1"/>
    <property type="molecule type" value="Genomic_DNA"/>
</dbReference>
<feature type="domain" description="FtsK gamma" evidence="1">
    <location>
        <begin position="52"/>
        <end position="117"/>
    </location>
</feature>
<dbReference type="InterPro" id="IPR036390">
    <property type="entry name" value="WH_DNA-bd_sf"/>
</dbReference>
<dbReference type="Proteomes" id="UP000188481">
    <property type="component" value="Unassembled WGS sequence"/>
</dbReference>